<dbReference type="NCBIfam" id="TIGR00738">
    <property type="entry name" value="rrf2_super"/>
    <property type="match status" value="1"/>
</dbReference>
<dbReference type="GO" id="GO:0003700">
    <property type="term" value="F:DNA-binding transcription factor activity"/>
    <property type="evidence" value="ECO:0007669"/>
    <property type="project" value="TreeGrafter"/>
</dbReference>
<accession>A0A557RXY4</accession>
<evidence type="ECO:0000256" key="1">
    <source>
        <dbReference type="ARBA" id="ARBA00023125"/>
    </source>
</evidence>
<organism evidence="2 3">
    <name type="scientific">Sedimenticola selenatireducens</name>
    <dbReference type="NCBI Taxonomy" id="191960"/>
    <lineage>
        <taxon>Bacteria</taxon>
        <taxon>Pseudomonadati</taxon>
        <taxon>Pseudomonadota</taxon>
        <taxon>Gammaproteobacteria</taxon>
        <taxon>Chromatiales</taxon>
        <taxon>Sedimenticolaceae</taxon>
        <taxon>Sedimenticola</taxon>
    </lineage>
</organism>
<dbReference type="RefSeq" id="WP_144360316.1">
    <property type="nucleotide sequence ID" value="NZ_VMNH01000027.1"/>
</dbReference>
<sequence>MRLTTFTDYTIRVLIYIGLKPGEMATIGELAEVYGISKNHLMKVVYHLGQEGYIETVRGKGGGFYLALDPDEVNIGELIRSTEQGSVLAACFTNEDCECRIESACRLKDMLKESMAAFYAVLDSYTLTDLLNNRTKLIKLFK</sequence>
<comment type="caution">
    <text evidence="2">The sequence shown here is derived from an EMBL/GenBank/DDBJ whole genome shotgun (WGS) entry which is preliminary data.</text>
</comment>
<keyword evidence="1" id="KW-0238">DNA-binding</keyword>
<proteinExistence type="predicted"/>
<dbReference type="InterPro" id="IPR000944">
    <property type="entry name" value="Tscrpt_reg_Rrf2"/>
</dbReference>
<evidence type="ECO:0000313" key="3">
    <source>
        <dbReference type="Proteomes" id="UP000316649"/>
    </source>
</evidence>
<gene>
    <name evidence="2" type="ORF">FHP88_17090</name>
</gene>
<protein>
    <submittedName>
        <fullName evidence="2">Rrf2 family transcriptional regulator</fullName>
    </submittedName>
</protein>
<dbReference type="InterPro" id="IPR030489">
    <property type="entry name" value="TR_Rrf2-type_CS"/>
</dbReference>
<dbReference type="PROSITE" id="PS01332">
    <property type="entry name" value="HTH_RRF2_1"/>
    <property type="match status" value="1"/>
</dbReference>
<reference evidence="2 3" key="1">
    <citation type="submission" date="2019-07" db="EMBL/GenBank/DDBJ databases">
        <title>The pathways for chlorine oxyanion respiration interact through the shared metabolite chlorate.</title>
        <authorList>
            <person name="Barnum T.P."/>
            <person name="Cheng Y."/>
            <person name="Hill K.A."/>
            <person name="Lucas L.N."/>
            <person name="Carlson H.K."/>
            <person name="Coates J.D."/>
        </authorList>
    </citation>
    <scope>NUCLEOTIDE SEQUENCE [LARGE SCALE GENOMIC DNA]</scope>
    <source>
        <strain evidence="2 3">BK-1</strain>
    </source>
</reference>
<dbReference type="Gene3D" id="1.10.10.10">
    <property type="entry name" value="Winged helix-like DNA-binding domain superfamily/Winged helix DNA-binding domain"/>
    <property type="match status" value="1"/>
</dbReference>
<dbReference type="OrthoDB" id="9795923at2"/>
<dbReference type="Proteomes" id="UP000316649">
    <property type="component" value="Unassembled WGS sequence"/>
</dbReference>
<dbReference type="PANTHER" id="PTHR33221:SF4">
    <property type="entry name" value="HTH-TYPE TRANSCRIPTIONAL REPRESSOR NSRR"/>
    <property type="match status" value="1"/>
</dbReference>
<dbReference type="GO" id="GO:0005829">
    <property type="term" value="C:cytosol"/>
    <property type="evidence" value="ECO:0007669"/>
    <property type="project" value="TreeGrafter"/>
</dbReference>
<dbReference type="InterPro" id="IPR036388">
    <property type="entry name" value="WH-like_DNA-bd_sf"/>
</dbReference>
<dbReference type="InterPro" id="IPR036390">
    <property type="entry name" value="WH_DNA-bd_sf"/>
</dbReference>
<dbReference type="EMBL" id="VMNH01000027">
    <property type="protein sequence ID" value="TVO70036.1"/>
    <property type="molecule type" value="Genomic_DNA"/>
</dbReference>
<dbReference type="PANTHER" id="PTHR33221">
    <property type="entry name" value="WINGED HELIX-TURN-HELIX TRANSCRIPTIONAL REGULATOR, RRF2 FAMILY"/>
    <property type="match status" value="1"/>
</dbReference>
<keyword evidence="3" id="KW-1185">Reference proteome</keyword>
<dbReference type="GO" id="GO:0003677">
    <property type="term" value="F:DNA binding"/>
    <property type="evidence" value="ECO:0007669"/>
    <property type="project" value="UniProtKB-KW"/>
</dbReference>
<dbReference type="PROSITE" id="PS51197">
    <property type="entry name" value="HTH_RRF2_2"/>
    <property type="match status" value="1"/>
</dbReference>
<dbReference type="AlphaFoldDB" id="A0A557RXY4"/>
<dbReference type="SUPFAM" id="SSF46785">
    <property type="entry name" value="Winged helix' DNA-binding domain"/>
    <property type="match status" value="1"/>
</dbReference>
<evidence type="ECO:0000313" key="2">
    <source>
        <dbReference type="EMBL" id="TVO70036.1"/>
    </source>
</evidence>
<name>A0A557RXY4_9GAMM</name>
<dbReference type="Pfam" id="PF02082">
    <property type="entry name" value="Rrf2"/>
    <property type="match status" value="1"/>
</dbReference>